<dbReference type="AlphaFoldDB" id="A0A0R2JBZ8"/>
<keyword evidence="3 5" id="KW-1133">Transmembrane helix</keyword>
<dbReference type="GO" id="GO:0005886">
    <property type="term" value="C:plasma membrane"/>
    <property type="evidence" value="ECO:0007669"/>
    <property type="project" value="UniProtKB-SubCell"/>
</dbReference>
<feature type="transmembrane region" description="Helical" evidence="5">
    <location>
        <begin position="267"/>
        <end position="284"/>
    </location>
</feature>
<name>A0A0R2JBZ8_9LACO</name>
<keyword evidence="2 5" id="KW-0812">Transmembrane</keyword>
<accession>A0A0R2JBZ8</accession>
<gene>
    <name evidence="6" type="ORF">IV73_GL001095</name>
</gene>
<feature type="transmembrane region" description="Helical" evidence="5">
    <location>
        <begin position="199"/>
        <end position="222"/>
    </location>
</feature>
<dbReference type="EMBL" id="JQBP01000005">
    <property type="protein sequence ID" value="KRN74818.1"/>
    <property type="molecule type" value="Genomic_DNA"/>
</dbReference>
<evidence type="ECO:0000256" key="5">
    <source>
        <dbReference type="RuleBase" id="RU363041"/>
    </source>
</evidence>
<feature type="transmembrane region" description="Helical" evidence="5">
    <location>
        <begin position="108"/>
        <end position="128"/>
    </location>
</feature>
<feature type="transmembrane region" description="Helical" evidence="5">
    <location>
        <begin position="46"/>
        <end position="69"/>
    </location>
</feature>
<feature type="transmembrane region" description="Helical" evidence="5">
    <location>
        <begin position="172"/>
        <end position="192"/>
    </location>
</feature>
<evidence type="ECO:0000256" key="3">
    <source>
        <dbReference type="ARBA" id="ARBA00022989"/>
    </source>
</evidence>
<keyword evidence="5" id="KW-1003">Cell membrane</keyword>
<feature type="transmembrane region" description="Helical" evidence="5">
    <location>
        <begin position="140"/>
        <end position="160"/>
    </location>
</feature>
<feature type="transmembrane region" description="Helical" evidence="5">
    <location>
        <begin position="7"/>
        <end position="26"/>
    </location>
</feature>
<dbReference type="Proteomes" id="UP000051655">
    <property type="component" value="Unassembled WGS sequence"/>
</dbReference>
<comment type="subcellular location">
    <subcellularLocation>
        <location evidence="5">Cell membrane</location>
        <topology evidence="5">Multi-pass membrane protein</topology>
    </subcellularLocation>
    <subcellularLocation>
        <location evidence="1">Membrane</location>
        <topology evidence="1">Multi-pass membrane protein</topology>
    </subcellularLocation>
</comment>
<evidence type="ECO:0000313" key="7">
    <source>
        <dbReference type="Proteomes" id="UP000051655"/>
    </source>
</evidence>
<comment type="similarity">
    <text evidence="5">Belongs to the 4-toluene sulfonate uptake permease (TSUP) (TC 2.A.102) family.</text>
</comment>
<keyword evidence="7" id="KW-1185">Reference proteome</keyword>
<proteinExistence type="inferred from homology"/>
<dbReference type="STRING" id="1616.IV73_GL001095"/>
<dbReference type="PANTHER" id="PTHR43483">
    <property type="entry name" value="MEMBRANE TRANSPORTER PROTEIN HI_0806-RELATED"/>
    <property type="match status" value="1"/>
</dbReference>
<dbReference type="Pfam" id="PF01925">
    <property type="entry name" value="TauE"/>
    <property type="match status" value="1"/>
</dbReference>
<evidence type="ECO:0000256" key="2">
    <source>
        <dbReference type="ARBA" id="ARBA00022692"/>
    </source>
</evidence>
<dbReference type="PANTHER" id="PTHR43483:SF3">
    <property type="entry name" value="MEMBRANE TRANSPORTER PROTEIN HI_0806-RELATED"/>
    <property type="match status" value="1"/>
</dbReference>
<dbReference type="InterPro" id="IPR002781">
    <property type="entry name" value="TM_pro_TauE-like"/>
</dbReference>
<keyword evidence="4 5" id="KW-0472">Membrane</keyword>
<dbReference type="PATRIC" id="fig|1616.3.peg.1125"/>
<feature type="transmembrane region" description="Helical" evidence="5">
    <location>
        <begin position="81"/>
        <end position="102"/>
    </location>
</feature>
<organism evidence="6 7">
    <name type="scientific">Weissella kandleri</name>
    <dbReference type="NCBI Taxonomy" id="1616"/>
    <lineage>
        <taxon>Bacteria</taxon>
        <taxon>Bacillati</taxon>
        <taxon>Bacillota</taxon>
        <taxon>Bacilli</taxon>
        <taxon>Lactobacillales</taxon>
        <taxon>Lactobacillaceae</taxon>
        <taxon>Weissella</taxon>
    </lineage>
</organism>
<evidence type="ECO:0000256" key="4">
    <source>
        <dbReference type="ARBA" id="ARBA00023136"/>
    </source>
</evidence>
<sequence>MMNEQWILHGLQLVLVMGMLAMGWLYTRHLRANNLNWLTGGWKGFLIGFVTDFGDTIGVGSFATTTAAFKMTNYLDDDRDLPGTINAVHAIPTMVEAIFFLTAVQIDWPTFIVMTIASILGALIGPRLTAHWDAQKIRRALAYMLVLAALVMIYNIFFLPDPSVAKHALVGWQLWVGALFNFTLGILMTLGLGNYTPELIFFSLMGMSPLVAFPVMMVNSAAVMSTAALGFVKTHRLQWRGLGSIILGGIVGVVLAATLVKNIDMTILRYGIVILSLWTAYGLFKETRNVAKAAAALQDEIGE</sequence>
<comment type="caution">
    <text evidence="6">The sequence shown here is derived from an EMBL/GenBank/DDBJ whole genome shotgun (WGS) entry which is preliminary data.</text>
</comment>
<evidence type="ECO:0000313" key="6">
    <source>
        <dbReference type="EMBL" id="KRN74818.1"/>
    </source>
</evidence>
<reference evidence="6 7" key="1">
    <citation type="journal article" date="2015" name="Genome Announc.">
        <title>Expanding the biotechnology potential of lactobacilli through comparative genomics of 213 strains and associated genera.</title>
        <authorList>
            <person name="Sun Z."/>
            <person name="Harris H.M."/>
            <person name="McCann A."/>
            <person name="Guo C."/>
            <person name="Argimon S."/>
            <person name="Zhang W."/>
            <person name="Yang X."/>
            <person name="Jeffery I.B."/>
            <person name="Cooney J.C."/>
            <person name="Kagawa T.F."/>
            <person name="Liu W."/>
            <person name="Song Y."/>
            <person name="Salvetti E."/>
            <person name="Wrobel A."/>
            <person name="Rasinkangas P."/>
            <person name="Parkhill J."/>
            <person name="Rea M.C."/>
            <person name="O'Sullivan O."/>
            <person name="Ritari J."/>
            <person name="Douillard F.P."/>
            <person name="Paul Ross R."/>
            <person name="Yang R."/>
            <person name="Briner A.E."/>
            <person name="Felis G.E."/>
            <person name="de Vos W.M."/>
            <person name="Barrangou R."/>
            <person name="Klaenhammer T.R."/>
            <person name="Caufield P.W."/>
            <person name="Cui Y."/>
            <person name="Zhang H."/>
            <person name="O'Toole P.W."/>
        </authorList>
    </citation>
    <scope>NUCLEOTIDE SEQUENCE [LARGE SCALE GENOMIC DNA]</scope>
    <source>
        <strain evidence="6 7">DSM 20593</strain>
    </source>
</reference>
<evidence type="ECO:0000256" key="1">
    <source>
        <dbReference type="ARBA" id="ARBA00004141"/>
    </source>
</evidence>
<feature type="transmembrane region" description="Helical" evidence="5">
    <location>
        <begin position="242"/>
        <end position="260"/>
    </location>
</feature>
<protein>
    <recommendedName>
        <fullName evidence="5">Probable membrane transporter protein</fullName>
    </recommendedName>
</protein>